<reference evidence="1" key="1">
    <citation type="journal article" date="2023" name="Science">
        <title>Genome structures resolve the early diversification of teleost fishes.</title>
        <authorList>
            <person name="Parey E."/>
            <person name="Louis A."/>
            <person name="Montfort J."/>
            <person name="Bouchez O."/>
            <person name="Roques C."/>
            <person name="Iampietro C."/>
            <person name="Lluch J."/>
            <person name="Castinel A."/>
            <person name="Donnadieu C."/>
            <person name="Desvignes T."/>
            <person name="Floi Bucao C."/>
            <person name="Jouanno E."/>
            <person name="Wen M."/>
            <person name="Mejri S."/>
            <person name="Dirks R."/>
            <person name="Jansen H."/>
            <person name="Henkel C."/>
            <person name="Chen W.J."/>
            <person name="Zahm M."/>
            <person name="Cabau C."/>
            <person name="Klopp C."/>
            <person name="Thompson A.W."/>
            <person name="Robinson-Rechavi M."/>
            <person name="Braasch I."/>
            <person name="Lecointre G."/>
            <person name="Bobe J."/>
            <person name="Postlethwait J.H."/>
            <person name="Berthelot C."/>
            <person name="Roest Crollius H."/>
            <person name="Guiguen Y."/>
        </authorList>
    </citation>
    <scope>NUCLEOTIDE SEQUENCE</scope>
    <source>
        <strain evidence="1">Concon-B</strain>
    </source>
</reference>
<dbReference type="AlphaFoldDB" id="A0A9Q1HW95"/>
<protein>
    <submittedName>
        <fullName evidence="1">Uncharacterized protein</fullName>
    </submittedName>
</protein>
<sequence>MIGSTIDQSPPTRFNVRKDVLRFHKLYLTAKQRNAHVRCLPVASGRAPCLVGTEVLAEAAGQERAPAWVKRPVLGGTSEQRDPAALGLLIYQ</sequence>
<organism evidence="1 2">
    <name type="scientific">Conger conger</name>
    <name type="common">Conger eel</name>
    <name type="synonym">Muraena conger</name>
    <dbReference type="NCBI Taxonomy" id="82655"/>
    <lineage>
        <taxon>Eukaryota</taxon>
        <taxon>Metazoa</taxon>
        <taxon>Chordata</taxon>
        <taxon>Craniata</taxon>
        <taxon>Vertebrata</taxon>
        <taxon>Euteleostomi</taxon>
        <taxon>Actinopterygii</taxon>
        <taxon>Neopterygii</taxon>
        <taxon>Teleostei</taxon>
        <taxon>Anguilliformes</taxon>
        <taxon>Congridae</taxon>
        <taxon>Conger</taxon>
    </lineage>
</organism>
<proteinExistence type="predicted"/>
<evidence type="ECO:0000313" key="1">
    <source>
        <dbReference type="EMBL" id="KAJ8265670.1"/>
    </source>
</evidence>
<name>A0A9Q1HW95_CONCO</name>
<evidence type="ECO:0000313" key="2">
    <source>
        <dbReference type="Proteomes" id="UP001152803"/>
    </source>
</evidence>
<gene>
    <name evidence="1" type="ORF">COCON_G00147690</name>
</gene>
<comment type="caution">
    <text evidence="1">The sequence shown here is derived from an EMBL/GenBank/DDBJ whole genome shotgun (WGS) entry which is preliminary data.</text>
</comment>
<dbReference type="EMBL" id="JAFJMO010000010">
    <property type="protein sequence ID" value="KAJ8265670.1"/>
    <property type="molecule type" value="Genomic_DNA"/>
</dbReference>
<accession>A0A9Q1HW95</accession>
<keyword evidence="2" id="KW-1185">Reference proteome</keyword>
<dbReference type="Proteomes" id="UP001152803">
    <property type="component" value="Unassembled WGS sequence"/>
</dbReference>